<evidence type="ECO:0000313" key="9">
    <source>
        <dbReference type="Proteomes" id="UP000321750"/>
    </source>
</evidence>
<evidence type="ECO:0000256" key="7">
    <source>
        <dbReference type="SAM" id="Phobius"/>
    </source>
</evidence>
<dbReference type="InterPro" id="IPR032808">
    <property type="entry name" value="DoxX"/>
</dbReference>
<dbReference type="PANTHER" id="PTHR33452:SF4">
    <property type="entry name" value="BLL4328 PROTEIN"/>
    <property type="match status" value="1"/>
</dbReference>
<sequence length="135" mass="14387">MDVRAITVTWAPRMLSILRIVAALVFMAHGTQKILGFPASSMNPAMFSLPWIAGVLELVGGALLVIGLFSRPVAFILSGEMAVAYFLAHAPKSFFPALNGGDAAILFCFVFLYIAVAGPGPLSVDAQRRRGTDAY</sequence>
<dbReference type="RefSeq" id="WP_147044615.1">
    <property type="nucleotide sequence ID" value="NZ_BJZV01000001.1"/>
</dbReference>
<feature type="transmembrane region" description="Helical" evidence="7">
    <location>
        <begin position="73"/>
        <end position="91"/>
    </location>
</feature>
<evidence type="ECO:0008006" key="10">
    <source>
        <dbReference type="Google" id="ProtNLM"/>
    </source>
</evidence>
<evidence type="ECO:0000256" key="3">
    <source>
        <dbReference type="ARBA" id="ARBA00022475"/>
    </source>
</evidence>
<keyword evidence="4 7" id="KW-0812">Transmembrane</keyword>
<evidence type="ECO:0000256" key="2">
    <source>
        <dbReference type="ARBA" id="ARBA00006679"/>
    </source>
</evidence>
<dbReference type="AlphaFoldDB" id="A0A512JE87"/>
<keyword evidence="3" id="KW-1003">Cell membrane</keyword>
<evidence type="ECO:0000256" key="4">
    <source>
        <dbReference type="ARBA" id="ARBA00022692"/>
    </source>
</evidence>
<keyword evidence="9" id="KW-1185">Reference proteome</keyword>
<dbReference type="GO" id="GO:0005886">
    <property type="term" value="C:plasma membrane"/>
    <property type="evidence" value="ECO:0007669"/>
    <property type="project" value="UniProtKB-SubCell"/>
</dbReference>
<comment type="subcellular location">
    <subcellularLocation>
        <location evidence="1">Cell membrane</location>
        <topology evidence="1">Multi-pass membrane protein</topology>
    </subcellularLocation>
</comment>
<keyword evidence="5 7" id="KW-1133">Transmembrane helix</keyword>
<evidence type="ECO:0000256" key="5">
    <source>
        <dbReference type="ARBA" id="ARBA00022989"/>
    </source>
</evidence>
<dbReference type="InterPro" id="IPR051907">
    <property type="entry name" value="DoxX-like_oxidoreductase"/>
</dbReference>
<evidence type="ECO:0000313" key="8">
    <source>
        <dbReference type="EMBL" id="GEP08260.1"/>
    </source>
</evidence>
<protein>
    <recommendedName>
        <fullName evidence="10">DoxX family protein</fullName>
    </recommendedName>
</protein>
<feature type="transmembrane region" description="Helical" evidence="7">
    <location>
        <begin position="46"/>
        <end position="66"/>
    </location>
</feature>
<gene>
    <name evidence="8" type="ORF">MGN01_01050</name>
</gene>
<reference evidence="8 9" key="1">
    <citation type="submission" date="2019-07" db="EMBL/GenBank/DDBJ databases">
        <title>Whole genome shotgun sequence of Methylobacterium gnaphalii NBRC 107716.</title>
        <authorList>
            <person name="Hosoyama A."/>
            <person name="Uohara A."/>
            <person name="Ohji S."/>
            <person name="Ichikawa N."/>
        </authorList>
    </citation>
    <scope>NUCLEOTIDE SEQUENCE [LARGE SCALE GENOMIC DNA]</scope>
    <source>
        <strain evidence="8 9">NBRC 107716</strain>
    </source>
</reference>
<dbReference type="Pfam" id="PF07681">
    <property type="entry name" value="DoxX"/>
    <property type="match status" value="1"/>
</dbReference>
<proteinExistence type="inferred from homology"/>
<dbReference type="PANTHER" id="PTHR33452">
    <property type="entry name" value="OXIDOREDUCTASE CATD-RELATED"/>
    <property type="match status" value="1"/>
</dbReference>
<comment type="similarity">
    <text evidence="2">Belongs to the DoxX family.</text>
</comment>
<dbReference type="EMBL" id="BJZV01000001">
    <property type="protein sequence ID" value="GEP08260.1"/>
    <property type="molecule type" value="Genomic_DNA"/>
</dbReference>
<feature type="transmembrane region" description="Helical" evidence="7">
    <location>
        <begin position="103"/>
        <end position="122"/>
    </location>
</feature>
<name>A0A512JE87_9HYPH</name>
<organism evidence="8 9">
    <name type="scientific">Methylobacterium gnaphalii</name>
    <dbReference type="NCBI Taxonomy" id="1010610"/>
    <lineage>
        <taxon>Bacteria</taxon>
        <taxon>Pseudomonadati</taxon>
        <taxon>Pseudomonadota</taxon>
        <taxon>Alphaproteobacteria</taxon>
        <taxon>Hyphomicrobiales</taxon>
        <taxon>Methylobacteriaceae</taxon>
        <taxon>Methylobacterium</taxon>
    </lineage>
</organism>
<dbReference type="Proteomes" id="UP000321750">
    <property type="component" value="Unassembled WGS sequence"/>
</dbReference>
<keyword evidence="6 7" id="KW-0472">Membrane</keyword>
<dbReference type="OrthoDB" id="9808524at2"/>
<comment type="caution">
    <text evidence="8">The sequence shown here is derived from an EMBL/GenBank/DDBJ whole genome shotgun (WGS) entry which is preliminary data.</text>
</comment>
<accession>A0A512JE87</accession>
<evidence type="ECO:0000256" key="6">
    <source>
        <dbReference type="ARBA" id="ARBA00023136"/>
    </source>
</evidence>
<evidence type="ECO:0000256" key="1">
    <source>
        <dbReference type="ARBA" id="ARBA00004651"/>
    </source>
</evidence>